<keyword evidence="11" id="KW-1185">Reference proteome</keyword>
<dbReference type="InterPro" id="IPR023753">
    <property type="entry name" value="FAD/NAD-binding_dom"/>
</dbReference>
<dbReference type="NCBIfam" id="TIGR01292">
    <property type="entry name" value="TRX_reduct"/>
    <property type="match status" value="1"/>
</dbReference>
<keyword evidence="2 7" id="KW-0285">Flavoprotein</keyword>
<comment type="subunit">
    <text evidence="7">Homodimer.</text>
</comment>
<keyword evidence="5" id="KW-1015">Disulfide bond</keyword>
<evidence type="ECO:0000256" key="4">
    <source>
        <dbReference type="ARBA" id="ARBA00023002"/>
    </source>
</evidence>
<dbReference type="InterPro" id="IPR050097">
    <property type="entry name" value="Ferredoxin-NADP_redctase_2"/>
</dbReference>
<protein>
    <recommendedName>
        <fullName evidence="7">Thioredoxin reductase</fullName>
        <ecNumber evidence="7">1.8.1.9</ecNumber>
    </recommendedName>
</protein>
<dbReference type="PANTHER" id="PTHR48105">
    <property type="entry name" value="THIOREDOXIN REDUCTASE 1-RELATED-RELATED"/>
    <property type="match status" value="1"/>
</dbReference>
<comment type="cofactor">
    <cofactor evidence="8">
        <name>FAD</name>
        <dbReference type="ChEBI" id="CHEBI:57692"/>
    </cofactor>
    <text evidence="8">Binds 1 FAD per subunit.</text>
</comment>
<dbReference type="InterPro" id="IPR005982">
    <property type="entry name" value="Thioredox_Rdtase"/>
</dbReference>
<evidence type="ECO:0000256" key="1">
    <source>
        <dbReference type="ARBA" id="ARBA00009333"/>
    </source>
</evidence>
<dbReference type="RefSeq" id="WP_262394535.1">
    <property type="nucleotide sequence ID" value="NZ_JACRTD010000002.1"/>
</dbReference>
<dbReference type="SUPFAM" id="SSF51905">
    <property type="entry name" value="FAD/NAD(P)-binding domain"/>
    <property type="match status" value="1"/>
</dbReference>
<gene>
    <name evidence="10" type="primary">trxB</name>
    <name evidence="10" type="ORF">H8705_03880</name>
</gene>
<name>A0A926IGC0_9FIRM</name>
<evidence type="ECO:0000313" key="10">
    <source>
        <dbReference type="EMBL" id="MBC8584714.1"/>
    </source>
</evidence>
<comment type="catalytic activity">
    <reaction evidence="7">
        <text>[thioredoxin]-dithiol + NADP(+) = [thioredoxin]-disulfide + NADPH + H(+)</text>
        <dbReference type="Rhea" id="RHEA:20345"/>
        <dbReference type="Rhea" id="RHEA-COMP:10698"/>
        <dbReference type="Rhea" id="RHEA-COMP:10700"/>
        <dbReference type="ChEBI" id="CHEBI:15378"/>
        <dbReference type="ChEBI" id="CHEBI:29950"/>
        <dbReference type="ChEBI" id="CHEBI:50058"/>
        <dbReference type="ChEBI" id="CHEBI:57783"/>
        <dbReference type="ChEBI" id="CHEBI:58349"/>
        <dbReference type="EC" id="1.8.1.9"/>
    </reaction>
</comment>
<evidence type="ECO:0000256" key="3">
    <source>
        <dbReference type="ARBA" id="ARBA00022827"/>
    </source>
</evidence>
<dbReference type="EMBL" id="JACRTD010000002">
    <property type="protein sequence ID" value="MBC8584714.1"/>
    <property type="molecule type" value="Genomic_DNA"/>
</dbReference>
<dbReference type="EC" id="1.8.1.9" evidence="7"/>
<dbReference type="PROSITE" id="PS00573">
    <property type="entry name" value="PYRIDINE_REDOX_2"/>
    <property type="match status" value="1"/>
</dbReference>
<evidence type="ECO:0000256" key="6">
    <source>
        <dbReference type="ARBA" id="ARBA00023284"/>
    </source>
</evidence>
<dbReference type="PRINTS" id="PR00368">
    <property type="entry name" value="FADPNR"/>
</dbReference>
<sequence>MYDVIIIGAGPAGLTAAIYVQRAGLRSLVLEEYVYGGQMASTPEIENYPAVGKISGVELGMNLYNQAIEQGAQVEFDGVACVSLTEKTKTVTTATGKTYTSKAVIIANGAKRRKLDIPGEDELAGRGVSYCATCDGAFYKDKITAVVGGGNTAVEDALFLANTCREVHIIHRRDQFRAGKVLVDALSQKDNIILHMDTVPVEILPEEGAQKVGAFTIQNVKTQEKQTLLLQGVFVAIGLNPDNQLFKGQVGLDPAGYISAGEDCKTNLPGVFAAGDTRTKSLRQIVTAAGDGAVAAFEAGNYINSL</sequence>
<evidence type="ECO:0000256" key="7">
    <source>
        <dbReference type="RuleBase" id="RU003880"/>
    </source>
</evidence>
<keyword evidence="6 7" id="KW-0676">Redox-active center</keyword>
<dbReference type="InterPro" id="IPR036188">
    <property type="entry name" value="FAD/NAD-bd_sf"/>
</dbReference>
<keyword evidence="4 7" id="KW-0560">Oxidoreductase</keyword>
<evidence type="ECO:0000256" key="2">
    <source>
        <dbReference type="ARBA" id="ARBA00022630"/>
    </source>
</evidence>
<evidence type="ECO:0000259" key="9">
    <source>
        <dbReference type="Pfam" id="PF07992"/>
    </source>
</evidence>
<evidence type="ECO:0000313" key="11">
    <source>
        <dbReference type="Proteomes" id="UP000623678"/>
    </source>
</evidence>
<dbReference type="InterPro" id="IPR008255">
    <property type="entry name" value="Pyr_nucl-diS_OxRdtase_2_AS"/>
</dbReference>
<evidence type="ECO:0000256" key="8">
    <source>
        <dbReference type="RuleBase" id="RU003881"/>
    </source>
</evidence>
<evidence type="ECO:0000256" key="5">
    <source>
        <dbReference type="ARBA" id="ARBA00023157"/>
    </source>
</evidence>
<accession>A0A926IGC0</accession>
<dbReference type="Gene3D" id="3.50.50.60">
    <property type="entry name" value="FAD/NAD(P)-binding domain"/>
    <property type="match status" value="2"/>
</dbReference>
<proteinExistence type="inferred from homology"/>
<keyword evidence="8" id="KW-0521">NADP</keyword>
<dbReference type="PRINTS" id="PR00469">
    <property type="entry name" value="PNDRDTASEII"/>
</dbReference>
<dbReference type="GO" id="GO:0019430">
    <property type="term" value="P:removal of superoxide radicals"/>
    <property type="evidence" value="ECO:0007669"/>
    <property type="project" value="UniProtKB-UniRule"/>
</dbReference>
<feature type="domain" description="FAD/NAD(P)-binding" evidence="9">
    <location>
        <begin position="2"/>
        <end position="292"/>
    </location>
</feature>
<comment type="similarity">
    <text evidence="1 7">Belongs to the class-II pyridine nucleotide-disulfide oxidoreductase family.</text>
</comment>
<dbReference type="Pfam" id="PF07992">
    <property type="entry name" value="Pyr_redox_2"/>
    <property type="match status" value="1"/>
</dbReference>
<comment type="caution">
    <text evidence="10">The sequence shown here is derived from an EMBL/GenBank/DDBJ whole genome shotgun (WGS) entry which is preliminary data.</text>
</comment>
<dbReference type="GO" id="GO:0005737">
    <property type="term" value="C:cytoplasm"/>
    <property type="evidence" value="ECO:0007669"/>
    <property type="project" value="InterPro"/>
</dbReference>
<reference evidence="10" key="1">
    <citation type="submission" date="2020-08" db="EMBL/GenBank/DDBJ databases">
        <title>Genome public.</title>
        <authorList>
            <person name="Liu C."/>
            <person name="Sun Q."/>
        </authorList>
    </citation>
    <scope>NUCLEOTIDE SEQUENCE</scope>
    <source>
        <strain evidence="10">NSJ-64</strain>
    </source>
</reference>
<dbReference type="GO" id="GO:0004791">
    <property type="term" value="F:thioredoxin-disulfide reductase (NADPH) activity"/>
    <property type="evidence" value="ECO:0007669"/>
    <property type="project" value="UniProtKB-UniRule"/>
</dbReference>
<dbReference type="Proteomes" id="UP000623678">
    <property type="component" value="Unassembled WGS sequence"/>
</dbReference>
<dbReference type="AlphaFoldDB" id="A0A926IGC0"/>
<organism evidence="10 11">
    <name type="scientific">Youxingia wuxianensis</name>
    <dbReference type="NCBI Taxonomy" id="2763678"/>
    <lineage>
        <taxon>Bacteria</taxon>
        <taxon>Bacillati</taxon>
        <taxon>Bacillota</taxon>
        <taxon>Clostridia</taxon>
        <taxon>Eubacteriales</taxon>
        <taxon>Oscillospiraceae</taxon>
        <taxon>Youxingia</taxon>
    </lineage>
</organism>
<keyword evidence="3 7" id="KW-0274">FAD</keyword>